<dbReference type="Proteomes" id="UP001500393">
    <property type="component" value="Unassembled WGS sequence"/>
</dbReference>
<proteinExistence type="predicted"/>
<sequence>MATMGLVLVACGNDARAGGGSGGGGTAGSTPTATPTVTPSPIATPTAPDTPTEPSTTPTAQPTQTPEPTPQKPFRITPAMLLTGSEMAKGDPSRKWRATSQTPGTPICGPSSTRGAGVQGTLRRHFTDELDASGGQWLTRYADARAARAAYGQIVATIKSCKALRPAPTHARKMTENRTLALGDGTRIIRWFDYPLPSDPGSEAGGFPYAVTLEGSVVSVLSFGEMGQGIKPTHFERIAGSAAARLG</sequence>
<protein>
    <recommendedName>
        <fullName evidence="4">PknH-like extracellular domain-containing protein</fullName>
    </recommendedName>
</protein>
<feature type="compositionally biased region" description="Polar residues" evidence="1">
    <location>
        <begin position="98"/>
        <end position="114"/>
    </location>
</feature>
<organism evidence="2 3">
    <name type="scientific">Kribbella sancticallisti</name>
    <dbReference type="NCBI Taxonomy" id="460087"/>
    <lineage>
        <taxon>Bacteria</taxon>
        <taxon>Bacillati</taxon>
        <taxon>Actinomycetota</taxon>
        <taxon>Actinomycetes</taxon>
        <taxon>Propionibacteriales</taxon>
        <taxon>Kribbellaceae</taxon>
        <taxon>Kribbella</taxon>
    </lineage>
</organism>
<gene>
    <name evidence="2" type="ORF">GCM10009789_04380</name>
</gene>
<feature type="compositionally biased region" description="Gly residues" evidence="1">
    <location>
        <begin position="17"/>
        <end position="27"/>
    </location>
</feature>
<feature type="compositionally biased region" description="Low complexity" evidence="1">
    <location>
        <begin position="28"/>
        <end position="64"/>
    </location>
</feature>
<evidence type="ECO:0008006" key="4">
    <source>
        <dbReference type="Google" id="ProtNLM"/>
    </source>
</evidence>
<dbReference type="EMBL" id="BAAAOS010000006">
    <property type="protein sequence ID" value="GAA1554060.1"/>
    <property type="molecule type" value="Genomic_DNA"/>
</dbReference>
<evidence type="ECO:0000256" key="1">
    <source>
        <dbReference type="SAM" id="MobiDB-lite"/>
    </source>
</evidence>
<comment type="caution">
    <text evidence="2">The sequence shown here is derived from an EMBL/GenBank/DDBJ whole genome shotgun (WGS) entry which is preliminary data.</text>
</comment>
<name>A0ABN2C7G1_9ACTN</name>
<feature type="region of interest" description="Disordered" evidence="1">
    <location>
        <begin position="13"/>
        <end position="117"/>
    </location>
</feature>
<evidence type="ECO:0000313" key="3">
    <source>
        <dbReference type="Proteomes" id="UP001500393"/>
    </source>
</evidence>
<accession>A0ABN2C7G1</accession>
<reference evidence="2 3" key="1">
    <citation type="journal article" date="2019" name="Int. J. Syst. Evol. Microbiol.">
        <title>The Global Catalogue of Microorganisms (GCM) 10K type strain sequencing project: providing services to taxonomists for standard genome sequencing and annotation.</title>
        <authorList>
            <consortium name="The Broad Institute Genomics Platform"/>
            <consortium name="The Broad Institute Genome Sequencing Center for Infectious Disease"/>
            <person name="Wu L."/>
            <person name="Ma J."/>
        </authorList>
    </citation>
    <scope>NUCLEOTIDE SEQUENCE [LARGE SCALE GENOMIC DNA]</scope>
    <source>
        <strain evidence="2 3">JCM 14969</strain>
    </source>
</reference>
<keyword evidence="3" id="KW-1185">Reference proteome</keyword>
<evidence type="ECO:0000313" key="2">
    <source>
        <dbReference type="EMBL" id="GAA1554060.1"/>
    </source>
</evidence>